<dbReference type="AlphaFoldDB" id="A0AAD6T8J9"/>
<name>A0AAD6T8J9_9AGAR</name>
<accession>A0AAD6T8J9</accession>
<keyword evidence="1" id="KW-0175">Coiled coil</keyword>
<evidence type="ECO:0000313" key="3">
    <source>
        <dbReference type="EMBL" id="KAJ7040856.1"/>
    </source>
</evidence>
<organism evidence="3 4">
    <name type="scientific">Mycena alexandri</name>
    <dbReference type="NCBI Taxonomy" id="1745969"/>
    <lineage>
        <taxon>Eukaryota</taxon>
        <taxon>Fungi</taxon>
        <taxon>Dikarya</taxon>
        <taxon>Basidiomycota</taxon>
        <taxon>Agaricomycotina</taxon>
        <taxon>Agaricomycetes</taxon>
        <taxon>Agaricomycetidae</taxon>
        <taxon>Agaricales</taxon>
        <taxon>Marasmiineae</taxon>
        <taxon>Mycenaceae</taxon>
        <taxon>Mycena</taxon>
    </lineage>
</organism>
<proteinExistence type="predicted"/>
<gene>
    <name evidence="3" type="ORF">C8F04DRAFT_948131</name>
</gene>
<dbReference type="Proteomes" id="UP001218188">
    <property type="component" value="Unassembled WGS sequence"/>
</dbReference>
<dbReference type="Pfam" id="PF18758">
    <property type="entry name" value="KDZ"/>
    <property type="match status" value="1"/>
</dbReference>
<feature type="non-terminal residue" evidence="3">
    <location>
        <position position="838"/>
    </location>
</feature>
<reference evidence="3" key="1">
    <citation type="submission" date="2023-03" db="EMBL/GenBank/DDBJ databases">
        <title>Massive genome expansion in bonnet fungi (Mycena s.s.) driven by repeated elements and novel gene families across ecological guilds.</title>
        <authorList>
            <consortium name="Lawrence Berkeley National Laboratory"/>
            <person name="Harder C.B."/>
            <person name="Miyauchi S."/>
            <person name="Viragh M."/>
            <person name="Kuo A."/>
            <person name="Thoen E."/>
            <person name="Andreopoulos B."/>
            <person name="Lu D."/>
            <person name="Skrede I."/>
            <person name="Drula E."/>
            <person name="Henrissat B."/>
            <person name="Morin E."/>
            <person name="Kohler A."/>
            <person name="Barry K."/>
            <person name="LaButti K."/>
            <person name="Morin E."/>
            <person name="Salamov A."/>
            <person name="Lipzen A."/>
            <person name="Mereny Z."/>
            <person name="Hegedus B."/>
            <person name="Baldrian P."/>
            <person name="Stursova M."/>
            <person name="Weitz H."/>
            <person name="Taylor A."/>
            <person name="Grigoriev I.V."/>
            <person name="Nagy L.G."/>
            <person name="Martin F."/>
            <person name="Kauserud H."/>
        </authorList>
    </citation>
    <scope>NUCLEOTIDE SEQUENCE</scope>
    <source>
        <strain evidence="3">CBHHK200</strain>
    </source>
</reference>
<evidence type="ECO:0000259" key="2">
    <source>
        <dbReference type="Pfam" id="PF18803"/>
    </source>
</evidence>
<dbReference type="Pfam" id="PF18803">
    <property type="entry name" value="CxC2"/>
    <property type="match status" value="1"/>
</dbReference>
<dbReference type="InterPro" id="IPR040521">
    <property type="entry name" value="KDZ"/>
</dbReference>
<dbReference type="PANTHER" id="PTHR33096:SF1">
    <property type="entry name" value="CXC1-LIKE CYSTEINE CLUSTER ASSOCIATED WITH KDZ TRANSPOSASES DOMAIN-CONTAINING PROTEIN"/>
    <property type="match status" value="1"/>
</dbReference>
<feature type="coiled-coil region" evidence="1">
    <location>
        <begin position="691"/>
        <end position="718"/>
    </location>
</feature>
<sequence length="838" mass="92766">CCVRCDTGVMCRVCCREAHATLPLHTLQVSCRSMLWLAKATLREIGFVYQMGHGGNACEVPAPEISSLMVMCDKSGNHFLNLRYCNCGKYGLDGATKPGQWLQIRRHGWFASTSKHPGACATFRVLPDVDRLGLSKYEMPDSEWERAKTSPTNNDKSLLAPTTMSNLFIYLFDAHAMLRALRTGGGCPSRTGKRATSFFSGAKNLGCSFSAWNAASSGMPYPPCITLCARPLPASECRGNVDDPSLGPGWGAFVEPRRYKKHLRKYISTCIAFAALTQKETRNTAGLRVSGVGGCVCARHECIHPNDLGGLQKGEQYANRDYILVSALREVDLMEYTVSYDIACQWKKNFKAHMEKLPKALQRDFNEVLMQSGLPVWHALAHEEDCTNENNLALLPGVGKSDGEGIERLWAHLNGFQTKEMSVGNRADTIEDRLDSHNFLKNLDCQGDALRRRLVMALAERTRQVDAFKEINKTIHSGKRVEWQAQIDTYLKDRSVPNPYLRPPADGPTEAEIRVMLKKEEQAEAVAGDAPLHATSEMAFLTAGLQLENTQRRIKAGIAATTHLTTDCAIKVEEHRLAFFAKLRPFRTLQEVYMPGAAHMLARDAEAHADDAPAPAAERVRLWLPSGLPDGERASGCQRNLPEMEARLRESQCTDALSAIRLALHSKRHLLTFRHDNIGGQIRQTRSHSIVDQLSIRIDALAAKYTEARAALSALKAEEYAPHLKKLVKADLRLEAEGKENDTEADRSDRAGARKLGKIGGRPLREVGKSSVLFWIWTARGALDDNEAPAKPKYQRPLDQPCTLNVGLSSMALGQKCTTVTPLLQRGTLGYKSPPKSI</sequence>
<comment type="caution">
    <text evidence="3">The sequence shown here is derived from an EMBL/GenBank/DDBJ whole genome shotgun (WGS) entry which is preliminary data.</text>
</comment>
<dbReference type="PANTHER" id="PTHR33096">
    <property type="entry name" value="CXC2 DOMAIN-CONTAINING PROTEIN"/>
    <property type="match status" value="1"/>
</dbReference>
<protein>
    <recommendedName>
        <fullName evidence="2">CxC2-like cysteine cluster KDZ transposase-associated domain-containing protein</fullName>
    </recommendedName>
</protein>
<dbReference type="InterPro" id="IPR041457">
    <property type="entry name" value="CxC2_KDZ-assoc"/>
</dbReference>
<dbReference type="EMBL" id="JARJCM010000020">
    <property type="protein sequence ID" value="KAJ7040856.1"/>
    <property type="molecule type" value="Genomic_DNA"/>
</dbReference>
<evidence type="ECO:0000256" key="1">
    <source>
        <dbReference type="SAM" id="Coils"/>
    </source>
</evidence>
<evidence type="ECO:0000313" key="4">
    <source>
        <dbReference type="Proteomes" id="UP001218188"/>
    </source>
</evidence>
<keyword evidence="4" id="KW-1185">Reference proteome</keyword>
<feature type="domain" description="CxC2-like cysteine cluster KDZ transposase-associated" evidence="2">
    <location>
        <begin position="42"/>
        <end position="132"/>
    </location>
</feature>